<name>A0A1E3L6J8_9BACL</name>
<dbReference type="GO" id="GO:0006935">
    <property type="term" value="P:chemotaxis"/>
    <property type="evidence" value="ECO:0007669"/>
    <property type="project" value="InterPro"/>
</dbReference>
<dbReference type="Proteomes" id="UP000094578">
    <property type="component" value="Unassembled WGS sequence"/>
</dbReference>
<dbReference type="PRINTS" id="PR00260">
    <property type="entry name" value="CHEMTRNSDUCR"/>
</dbReference>
<keyword evidence="5" id="KW-1133">Transmembrane helix</keyword>
<feature type="coiled-coil region" evidence="4">
    <location>
        <begin position="158"/>
        <end position="185"/>
    </location>
</feature>
<evidence type="ECO:0000256" key="1">
    <source>
        <dbReference type="ARBA" id="ARBA00023224"/>
    </source>
</evidence>
<dbReference type="GO" id="GO:0007165">
    <property type="term" value="P:signal transduction"/>
    <property type="evidence" value="ECO:0007669"/>
    <property type="project" value="UniProtKB-KW"/>
</dbReference>
<organism evidence="7 8">
    <name type="scientific">Paenibacillus nuruki</name>
    <dbReference type="NCBI Taxonomy" id="1886670"/>
    <lineage>
        <taxon>Bacteria</taxon>
        <taxon>Bacillati</taxon>
        <taxon>Bacillota</taxon>
        <taxon>Bacilli</taxon>
        <taxon>Bacillales</taxon>
        <taxon>Paenibacillaceae</taxon>
        <taxon>Paenibacillus</taxon>
    </lineage>
</organism>
<dbReference type="EMBL" id="MDER01000031">
    <property type="protein sequence ID" value="ODP29293.1"/>
    <property type="molecule type" value="Genomic_DNA"/>
</dbReference>
<gene>
    <name evidence="7" type="ORF">PTI45_01302</name>
</gene>
<reference evidence="7 8" key="1">
    <citation type="submission" date="2016-08" db="EMBL/GenBank/DDBJ databases">
        <title>Genome sequencing of Paenibacillus sp. TI45-13ar, isolated from Korean traditional nuruk.</title>
        <authorList>
            <person name="Kim S.-J."/>
        </authorList>
    </citation>
    <scope>NUCLEOTIDE SEQUENCE [LARGE SCALE GENOMIC DNA]</scope>
    <source>
        <strain evidence="7 8">TI45-13ar</strain>
    </source>
</reference>
<dbReference type="InterPro" id="IPR004089">
    <property type="entry name" value="MCPsignal_dom"/>
</dbReference>
<dbReference type="RefSeq" id="WP_069326728.1">
    <property type="nucleotide sequence ID" value="NZ_MDER01000031.1"/>
</dbReference>
<comment type="caution">
    <text evidence="7">The sequence shown here is derived from an EMBL/GenBank/DDBJ whole genome shotgun (WGS) entry which is preliminary data.</text>
</comment>
<dbReference type="AlphaFoldDB" id="A0A1E3L6J8"/>
<evidence type="ECO:0000313" key="7">
    <source>
        <dbReference type="EMBL" id="ODP29293.1"/>
    </source>
</evidence>
<dbReference type="Gene3D" id="1.10.287.950">
    <property type="entry name" value="Methyl-accepting chemotaxis protein"/>
    <property type="match status" value="1"/>
</dbReference>
<dbReference type="PROSITE" id="PS50111">
    <property type="entry name" value="CHEMOTAXIS_TRANSDUC_2"/>
    <property type="match status" value="1"/>
</dbReference>
<feature type="domain" description="Methyl-accepting transducer" evidence="6">
    <location>
        <begin position="296"/>
        <end position="554"/>
    </location>
</feature>
<dbReference type="GO" id="GO:0004888">
    <property type="term" value="F:transmembrane signaling receptor activity"/>
    <property type="evidence" value="ECO:0007669"/>
    <property type="project" value="InterPro"/>
</dbReference>
<dbReference type="STRING" id="1886670.PTI45_01302"/>
<keyword evidence="8" id="KW-1185">Reference proteome</keyword>
<comment type="similarity">
    <text evidence="2">Belongs to the methyl-accepting chemotaxis (MCP) protein family.</text>
</comment>
<keyword evidence="5" id="KW-0472">Membrane</keyword>
<dbReference type="PANTHER" id="PTHR32089:SF112">
    <property type="entry name" value="LYSOZYME-LIKE PROTEIN-RELATED"/>
    <property type="match status" value="1"/>
</dbReference>
<keyword evidence="5" id="KW-0812">Transmembrane</keyword>
<dbReference type="Pfam" id="PF00015">
    <property type="entry name" value="MCPsignal"/>
    <property type="match status" value="1"/>
</dbReference>
<dbReference type="SMART" id="SM00283">
    <property type="entry name" value="MA"/>
    <property type="match status" value="1"/>
</dbReference>
<dbReference type="SUPFAM" id="SSF58104">
    <property type="entry name" value="Methyl-accepting chemotaxis protein (MCP) signaling domain"/>
    <property type="match status" value="1"/>
</dbReference>
<evidence type="ECO:0000256" key="5">
    <source>
        <dbReference type="SAM" id="Phobius"/>
    </source>
</evidence>
<dbReference type="GO" id="GO:0016020">
    <property type="term" value="C:membrane"/>
    <property type="evidence" value="ECO:0007669"/>
    <property type="project" value="InterPro"/>
</dbReference>
<protein>
    <submittedName>
        <fullName evidence="7">Sensory rhodopsin II transducer</fullName>
    </submittedName>
</protein>
<evidence type="ECO:0000256" key="4">
    <source>
        <dbReference type="SAM" id="Coils"/>
    </source>
</evidence>
<evidence type="ECO:0000313" key="8">
    <source>
        <dbReference type="Proteomes" id="UP000094578"/>
    </source>
</evidence>
<keyword evidence="1 3" id="KW-0807">Transducer</keyword>
<feature type="transmembrane region" description="Helical" evidence="5">
    <location>
        <begin position="197"/>
        <end position="220"/>
    </location>
</feature>
<evidence type="ECO:0000256" key="3">
    <source>
        <dbReference type="PROSITE-ProRule" id="PRU00284"/>
    </source>
</evidence>
<sequence>MKTIFNINNWNLRLKMFLPMALVMIALIGIAIFSLSHTKSIAQTLTTKIYDQSYMTNYWLLNADRDYYQALVAQMTLTSSNDPAILEAAKADYTENAQQAYDRVHKAGAIFTAHQAEFAQYQHADSNKTVFELIADFDTNFAAWQQGFDINTNTVANLADSTARFDAARDDINQAEEILDDYNQAVLLESQQLQDQLAQTLIIATIVILLVSLLICILFARNVSRRTKVTLEIINKTAALDLKYSKGYEKYLTEKDEFALIIAAMGGARKQFREVFEQVIAQSSNLQNHIQTVHHHMSHLEDSVQDISATTEQLSASTEETASSTEQMNVTSRELEHAVQSVATKAQDSATSADELTRRAQELSQEFRISYHKSLKIYTHVKERLQKALVESQSVSKINGLVSTIITIAAQTNLLSLNASIEAARAGEAGKGFAVVASEISKLAADSKQAADQIDQITRTVIESVSNLSTNSNDLLQLFVNEIKQDYDMMLSSADQYAESAKGIDDIATDLSSTSEELLSSIENQVKSIHEIAVASNESAEGTSTIAEKTETIVEQTHEVIESMNLSKQGIDELLTSVARFKI</sequence>
<evidence type="ECO:0000259" key="6">
    <source>
        <dbReference type="PROSITE" id="PS50111"/>
    </source>
</evidence>
<keyword evidence="4" id="KW-0175">Coiled coil</keyword>
<dbReference type="PANTHER" id="PTHR32089">
    <property type="entry name" value="METHYL-ACCEPTING CHEMOTAXIS PROTEIN MCPB"/>
    <property type="match status" value="1"/>
</dbReference>
<dbReference type="InterPro" id="IPR004090">
    <property type="entry name" value="Chemotax_Me-accpt_rcpt"/>
</dbReference>
<evidence type="ECO:0000256" key="2">
    <source>
        <dbReference type="ARBA" id="ARBA00029447"/>
    </source>
</evidence>
<proteinExistence type="inferred from homology"/>
<accession>A0A1E3L6J8</accession>